<dbReference type="InterPro" id="IPR003105">
    <property type="entry name" value="SRA_YDG"/>
</dbReference>
<dbReference type="Proteomes" id="UP000317624">
    <property type="component" value="Unassembled WGS sequence"/>
</dbReference>
<dbReference type="AlphaFoldDB" id="A0A558BRJ7"/>
<dbReference type="GO" id="GO:0061630">
    <property type="term" value="F:ubiquitin protein ligase activity"/>
    <property type="evidence" value="ECO:0007669"/>
    <property type="project" value="TreeGrafter"/>
</dbReference>
<dbReference type="OrthoDB" id="4464809at2"/>
<organism evidence="2 3">
    <name type="scientific">Hymenobacter setariae</name>
    <dbReference type="NCBI Taxonomy" id="2594794"/>
    <lineage>
        <taxon>Bacteria</taxon>
        <taxon>Pseudomonadati</taxon>
        <taxon>Bacteroidota</taxon>
        <taxon>Cytophagia</taxon>
        <taxon>Cytophagales</taxon>
        <taxon>Hymenobacteraceae</taxon>
        <taxon>Hymenobacter</taxon>
    </lineage>
</organism>
<dbReference type="GO" id="GO:0016567">
    <property type="term" value="P:protein ubiquitination"/>
    <property type="evidence" value="ECO:0007669"/>
    <property type="project" value="TreeGrafter"/>
</dbReference>
<dbReference type="InterPro" id="IPR015947">
    <property type="entry name" value="PUA-like_sf"/>
</dbReference>
<gene>
    <name evidence="2" type="ORF">FNT36_15845</name>
</gene>
<dbReference type="InterPro" id="IPR045134">
    <property type="entry name" value="UHRF1/2-like"/>
</dbReference>
<dbReference type="PANTHER" id="PTHR14140">
    <property type="entry name" value="E3 UBIQUITIN-PROTEIN LIGASE UHRF-RELATED"/>
    <property type="match status" value="1"/>
</dbReference>
<sequence>MAGAPVFGHVGSAQPGDLFHSRLELSLLGQHRPRRAGVCATAALGAESIILADQYEDDEIHEDYFWYAGHGARDAKTGHQIADQDLSYRNQGLIRSQETGQPVRVFRRVDVAPAPWQFRYEGLWRVVAHEYAVGKSGFKVYRFRIEPFRERAA</sequence>
<accession>A0A558BRJ7</accession>
<name>A0A558BRJ7_9BACT</name>
<dbReference type="SUPFAM" id="SSF88697">
    <property type="entry name" value="PUA domain-like"/>
    <property type="match status" value="1"/>
</dbReference>
<reference evidence="2 3" key="1">
    <citation type="submission" date="2019-07" db="EMBL/GenBank/DDBJ databases">
        <title>Hymenobacter sp. straun FUR1 Genome sequencing and assembly.</title>
        <authorList>
            <person name="Chhetri G."/>
        </authorList>
    </citation>
    <scope>NUCLEOTIDE SEQUENCE [LARGE SCALE GENOMIC DNA]</scope>
    <source>
        <strain evidence="2 3">Fur1</strain>
    </source>
</reference>
<feature type="domain" description="YDG" evidence="1">
    <location>
        <begin position="8"/>
        <end position="147"/>
    </location>
</feature>
<dbReference type="Pfam" id="PF02182">
    <property type="entry name" value="SAD_SRA"/>
    <property type="match status" value="1"/>
</dbReference>
<protein>
    <recommendedName>
        <fullName evidence="1">YDG domain-containing protein</fullName>
    </recommendedName>
</protein>
<evidence type="ECO:0000313" key="3">
    <source>
        <dbReference type="Proteomes" id="UP000317624"/>
    </source>
</evidence>
<dbReference type="Gene3D" id="2.30.280.10">
    <property type="entry name" value="SRA-YDG"/>
    <property type="match status" value="1"/>
</dbReference>
<dbReference type="PANTHER" id="PTHR14140:SF27">
    <property type="entry name" value="OS04G0289800 PROTEIN"/>
    <property type="match status" value="1"/>
</dbReference>
<proteinExistence type="predicted"/>
<dbReference type="EMBL" id="VMRJ01000004">
    <property type="protein sequence ID" value="TVT39132.1"/>
    <property type="molecule type" value="Genomic_DNA"/>
</dbReference>
<comment type="caution">
    <text evidence="2">The sequence shown here is derived from an EMBL/GenBank/DDBJ whole genome shotgun (WGS) entry which is preliminary data.</text>
</comment>
<dbReference type="GO" id="GO:0044027">
    <property type="term" value="P:negative regulation of gene expression via chromosomal CpG island methylation"/>
    <property type="evidence" value="ECO:0007669"/>
    <property type="project" value="TreeGrafter"/>
</dbReference>
<evidence type="ECO:0000259" key="1">
    <source>
        <dbReference type="PROSITE" id="PS51015"/>
    </source>
</evidence>
<evidence type="ECO:0000313" key="2">
    <source>
        <dbReference type="EMBL" id="TVT39132.1"/>
    </source>
</evidence>
<dbReference type="InterPro" id="IPR036987">
    <property type="entry name" value="SRA-YDG_sf"/>
</dbReference>
<dbReference type="SMART" id="SM00466">
    <property type="entry name" value="SRA"/>
    <property type="match status" value="1"/>
</dbReference>
<keyword evidence="3" id="KW-1185">Reference proteome</keyword>
<dbReference type="PROSITE" id="PS51015">
    <property type="entry name" value="YDG"/>
    <property type="match status" value="1"/>
</dbReference>
<dbReference type="RefSeq" id="WP_144849689.1">
    <property type="nucleotide sequence ID" value="NZ_VMRJ01000004.1"/>
</dbReference>